<dbReference type="SUPFAM" id="SSF53649">
    <property type="entry name" value="Alkaline phosphatase-like"/>
    <property type="match status" value="1"/>
</dbReference>
<gene>
    <name evidence="2" type="ORF">RBSH_02938</name>
</gene>
<protein>
    <submittedName>
        <fullName evidence="2">Protein containing DUF1501</fullName>
    </submittedName>
</protein>
<dbReference type="PATRIC" id="fig|993517.3.peg.3183"/>
<name>K5DFZ9_RHOBT</name>
<dbReference type="PROSITE" id="PS51318">
    <property type="entry name" value="TAT"/>
    <property type="match status" value="1"/>
</dbReference>
<dbReference type="RefSeq" id="WP_007332637.1">
    <property type="nucleotide sequence ID" value="NZ_AMCW01000083.1"/>
</dbReference>
<comment type="caution">
    <text evidence="2">The sequence shown here is derived from an EMBL/GenBank/DDBJ whole genome shotgun (WGS) entry which is preliminary data.</text>
</comment>
<dbReference type="Gene3D" id="3.40.720.10">
    <property type="entry name" value="Alkaline Phosphatase, subunit A"/>
    <property type="match status" value="1"/>
</dbReference>
<reference evidence="2 3" key="1">
    <citation type="journal article" date="2013" name="Mar. Genomics">
        <title>Expression of sulfatases in Rhodopirellula baltica and the diversity of sulfatases in the genus Rhodopirellula.</title>
        <authorList>
            <person name="Wegner C.E."/>
            <person name="Richter-Heitmann T."/>
            <person name="Klindworth A."/>
            <person name="Klockow C."/>
            <person name="Richter M."/>
            <person name="Achstetter T."/>
            <person name="Glockner F.O."/>
            <person name="Harder J."/>
        </authorList>
    </citation>
    <scope>NUCLEOTIDE SEQUENCE [LARGE SCALE GENOMIC DNA]</scope>
    <source>
        <strain evidence="2 3">SH28</strain>
    </source>
</reference>
<dbReference type="InterPro" id="IPR010869">
    <property type="entry name" value="DUF1501"/>
</dbReference>
<dbReference type="PANTHER" id="PTHR43737">
    <property type="entry name" value="BLL7424 PROTEIN"/>
    <property type="match status" value="1"/>
</dbReference>
<dbReference type="Proteomes" id="UP000007993">
    <property type="component" value="Unassembled WGS sequence"/>
</dbReference>
<feature type="chain" id="PRO_5003886064" evidence="1">
    <location>
        <begin position="31"/>
        <end position="460"/>
    </location>
</feature>
<sequence>MTMFSRRQILRSAAAGFGYVAFAGMSTAKAAQEKSSTNPLAPKSPHFEPRAKRVIFLCMQGGPSHVDTFDYKPELTKDHGKRGKYGGSLLKSPWEFRQRGDSGLWISDLFPNVANHADDMTLIRSMQCDQPVHPSAMTQMHTGTAQFIRPSLGAWTLYGLGTENDSLPGFVSLSTPSGRSGNYGSAFLPAIYGGAKIGRSGGREARFARGGSGESVPDIKNPTLSEIQQRKQVDFIQALNREKLRRDKVQPGVEGVIESYELAFRMQDAMPKLMDTSRESAKTLAMYGADGGPTENFGKQCLLARRFAEAGVRFIEVTHGNWDQHFNLSTDHATRAQECDKPIAGLLQDLKQRDMLKDTLVIWGGEFGRTPDAQGGDGRNHNNKGYTTWMAGGGVKGGFSYGATDEHGYEAVENKCHLHDWHATILHLLGLNHEQLTYRYAGRDFRLTDVHGNVAKEIIA</sequence>
<dbReference type="InterPro" id="IPR017850">
    <property type="entry name" value="Alkaline_phosphatase_core_sf"/>
</dbReference>
<feature type="signal peptide" evidence="1">
    <location>
        <begin position="1"/>
        <end position="30"/>
    </location>
</feature>
<proteinExistence type="predicted"/>
<dbReference type="Pfam" id="PF07394">
    <property type="entry name" value="DUF1501"/>
    <property type="match status" value="1"/>
</dbReference>
<evidence type="ECO:0000313" key="2">
    <source>
        <dbReference type="EMBL" id="EKK01734.1"/>
    </source>
</evidence>
<accession>K5DFZ9</accession>
<dbReference type="AlphaFoldDB" id="K5DFZ9"/>
<evidence type="ECO:0000256" key="1">
    <source>
        <dbReference type="SAM" id="SignalP"/>
    </source>
</evidence>
<organism evidence="2 3">
    <name type="scientific">Rhodopirellula baltica SH28</name>
    <dbReference type="NCBI Taxonomy" id="993517"/>
    <lineage>
        <taxon>Bacteria</taxon>
        <taxon>Pseudomonadati</taxon>
        <taxon>Planctomycetota</taxon>
        <taxon>Planctomycetia</taxon>
        <taxon>Pirellulales</taxon>
        <taxon>Pirellulaceae</taxon>
        <taxon>Rhodopirellula</taxon>
    </lineage>
</organism>
<dbReference type="InterPro" id="IPR006311">
    <property type="entry name" value="TAT_signal"/>
</dbReference>
<keyword evidence="1" id="KW-0732">Signal</keyword>
<dbReference type="PANTHER" id="PTHR43737:SF1">
    <property type="entry name" value="DUF1501 DOMAIN-CONTAINING PROTEIN"/>
    <property type="match status" value="1"/>
</dbReference>
<dbReference type="EMBL" id="AMCW01000083">
    <property type="protein sequence ID" value="EKK01734.1"/>
    <property type="molecule type" value="Genomic_DNA"/>
</dbReference>
<evidence type="ECO:0000313" key="3">
    <source>
        <dbReference type="Proteomes" id="UP000007993"/>
    </source>
</evidence>